<evidence type="ECO:0000256" key="3">
    <source>
        <dbReference type="ARBA" id="ARBA00022490"/>
    </source>
</evidence>
<dbReference type="AlphaFoldDB" id="A0A098C2F0"/>
<dbReference type="GO" id="GO:0030091">
    <property type="term" value="P:protein repair"/>
    <property type="evidence" value="ECO:0007669"/>
    <property type="project" value="UniProtKB-UniRule"/>
</dbReference>
<evidence type="ECO:0000256" key="4">
    <source>
        <dbReference type="ARBA" id="ARBA00022603"/>
    </source>
</evidence>
<name>A0A098C2F0_9BACT</name>
<dbReference type="NCBIfam" id="TIGR00080">
    <property type="entry name" value="pimt"/>
    <property type="match status" value="1"/>
</dbReference>
<sequence>MKTIRKHQITLLTILLCCAGLITCSSNKTKSRNTNPEVIMDSRQMTEAAKLAKQLEQKGISDQLVLKAIANVPRHEFVDEELRGAAYIDRPLPIERGQTISQPFTVAYQSELLKIKPGEKVLEIGTGSGYQAAILCEMGADVYSIERYEELYLSAKKRLNSLGYFPHLFYGDGYEGLPDDAPFDKILVTAAPDKVPEKLMYQLRIGGWMVVPVGGRSGQKMTIIKRTGEESFKESLHGDFIFVPMQKGVEK</sequence>
<evidence type="ECO:0000313" key="8">
    <source>
        <dbReference type="EMBL" id="CEA17079.1"/>
    </source>
</evidence>
<dbReference type="InterPro" id="IPR000682">
    <property type="entry name" value="PCMT"/>
</dbReference>
<keyword evidence="3 7" id="KW-0963">Cytoplasm</keyword>
<comment type="subcellular location">
    <subcellularLocation>
        <location evidence="1 7">Cytoplasm</location>
    </subcellularLocation>
</comment>
<dbReference type="Gene3D" id="3.40.50.150">
    <property type="entry name" value="Vaccinia Virus protein VP39"/>
    <property type="match status" value="1"/>
</dbReference>
<dbReference type="EMBL" id="LN515532">
    <property type="protein sequence ID" value="CEA17079.1"/>
    <property type="molecule type" value="Genomic_DNA"/>
</dbReference>
<dbReference type="KEGG" id="pbt:ING2E5B_2354"/>
<proteinExistence type="inferred from homology"/>
<keyword evidence="6 7" id="KW-0949">S-adenosyl-L-methionine</keyword>
<dbReference type="EC" id="2.1.1.77" evidence="7"/>
<dbReference type="PANTHER" id="PTHR11579:SF0">
    <property type="entry name" value="PROTEIN-L-ISOASPARTATE(D-ASPARTATE) O-METHYLTRANSFERASE"/>
    <property type="match status" value="1"/>
</dbReference>
<dbReference type="GO" id="GO:0005737">
    <property type="term" value="C:cytoplasm"/>
    <property type="evidence" value="ECO:0007669"/>
    <property type="project" value="UniProtKB-SubCell"/>
</dbReference>
<keyword evidence="9" id="KW-1185">Reference proteome</keyword>
<dbReference type="FunFam" id="3.40.50.150:FF:000010">
    <property type="entry name" value="Protein-L-isoaspartate O-methyltransferase"/>
    <property type="match status" value="1"/>
</dbReference>
<reference evidence="8 9" key="1">
    <citation type="submission" date="2014-08" db="EMBL/GenBank/DDBJ databases">
        <authorList>
            <person name="Wibberg D."/>
        </authorList>
    </citation>
    <scope>NUCLEOTIDE SEQUENCE [LARGE SCALE GENOMIC DNA]</scope>
    <source>
        <strain evidence="9">ING2-E5B</strain>
    </source>
</reference>
<organism evidence="8 9">
    <name type="scientific">Fermentimonas caenicola</name>
    <dbReference type="NCBI Taxonomy" id="1562970"/>
    <lineage>
        <taxon>Bacteria</taxon>
        <taxon>Pseudomonadati</taxon>
        <taxon>Bacteroidota</taxon>
        <taxon>Bacteroidia</taxon>
        <taxon>Bacteroidales</taxon>
        <taxon>Dysgonomonadaceae</taxon>
        <taxon>Fermentimonas</taxon>
    </lineage>
</organism>
<dbReference type="Proteomes" id="UP000032417">
    <property type="component" value="Chromosome 1"/>
</dbReference>
<evidence type="ECO:0000256" key="1">
    <source>
        <dbReference type="ARBA" id="ARBA00004496"/>
    </source>
</evidence>
<protein>
    <recommendedName>
        <fullName evidence="7">Protein-L-isoaspartate O-methyltransferase</fullName>
        <ecNumber evidence="7">2.1.1.77</ecNumber>
    </recommendedName>
    <alternativeName>
        <fullName evidence="7">L-isoaspartyl protein carboxyl methyltransferase</fullName>
    </alternativeName>
    <alternativeName>
        <fullName evidence="7">Protein L-isoaspartyl methyltransferase</fullName>
    </alternativeName>
    <alternativeName>
        <fullName evidence="7">Protein-beta-aspartate methyltransferase</fullName>
        <shortName evidence="7">PIMT</shortName>
    </alternativeName>
</protein>
<evidence type="ECO:0000256" key="2">
    <source>
        <dbReference type="ARBA" id="ARBA00005369"/>
    </source>
</evidence>
<evidence type="ECO:0000256" key="7">
    <source>
        <dbReference type="HAMAP-Rule" id="MF_00090"/>
    </source>
</evidence>
<dbReference type="NCBIfam" id="NF001453">
    <property type="entry name" value="PRK00312.1"/>
    <property type="match status" value="1"/>
</dbReference>
<dbReference type="GO" id="GO:0032259">
    <property type="term" value="P:methylation"/>
    <property type="evidence" value="ECO:0007669"/>
    <property type="project" value="UniProtKB-KW"/>
</dbReference>
<dbReference type="PANTHER" id="PTHR11579">
    <property type="entry name" value="PROTEIN-L-ISOASPARTATE O-METHYLTRANSFERASE"/>
    <property type="match status" value="1"/>
</dbReference>
<evidence type="ECO:0000313" key="9">
    <source>
        <dbReference type="Proteomes" id="UP000032417"/>
    </source>
</evidence>
<evidence type="ECO:0000256" key="6">
    <source>
        <dbReference type="ARBA" id="ARBA00022691"/>
    </source>
</evidence>
<dbReference type="CDD" id="cd02440">
    <property type="entry name" value="AdoMet_MTases"/>
    <property type="match status" value="1"/>
</dbReference>
<comment type="similarity">
    <text evidence="2 7">Belongs to the methyltransferase superfamily. L-isoaspartyl/D-aspartyl protein methyltransferase family.</text>
</comment>
<comment type="function">
    <text evidence="7">Catalyzes the methyl esterification of L-isoaspartyl residues in peptides and proteins that result from spontaneous decomposition of normal L-aspartyl and L-asparaginyl residues. It plays a role in the repair and/or degradation of damaged proteins.</text>
</comment>
<keyword evidence="5 7" id="KW-0808">Transferase</keyword>
<keyword evidence="4 7" id="KW-0489">Methyltransferase</keyword>
<accession>A0A098C2F0</accession>
<evidence type="ECO:0000256" key="5">
    <source>
        <dbReference type="ARBA" id="ARBA00022679"/>
    </source>
</evidence>
<dbReference type="Pfam" id="PF01135">
    <property type="entry name" value="PCMT"/>
    <property type="match status" value="1"/>
</dbReference>
<comment type="catalytic activity">
    <reaction evidence="7">
        <text>[protein]-L-isoaspartate + S-adenosyl-L-methionine = [protein]-L-isoaspartate alpha-methyl ester + S-adenosyl-L-homocysteine</text>
        <dbReference type="Rhea" id="RHEA:12705"/>
        <dbReference type="Rhea" id="RHEA-COMP:12143"/>
        <dbReference type="Rhea" id="RHEA-COMP:12144"/>
        <dbReference type="ChEBI" id="CHEBI:57856"/>
        <dbReference type="ChEBI" id="CHEBI:59789"/>
        <dbReference type="ChEBI" id="CHEBI:90596"/>
        <dbReference type="ChEBI" id="CHEBI:90598"/>
        <dbReference type="EC" id="2.1.1.77"/>
    </reaction>
</comment>
<gene>
    <name evidence="7 8" type="primary">pcm</name>
    <name evidence="8" type="ORF">ING2E5B_2354</name>
</gene>
<dbReference type="PATRIC" id="fig|1562970.3.peg.2325"/>
<dbReference type="STRING" id="1562970.ING2E5B_2354"/>
<dbReference type="InterPro" id="IPR029063">
    <property type="entry name" value="SAM-dependent_MTases_sf"/>
</dbReference>
<dbReference type="HAMAP" id="MF_00090">
    <property type="entry name" value="PIMT"/>
    <property type="match status" value="1"/>
</dbReference>
<feature type="active site" evidence="7">
    <location>
        <position position="101"/>
    </location>
</feature>
<dbReference type="PROSITE" id="PS01279">
    <property type="entry name" value="PCMT"/>
    <property type="match status" value="1"/>
</dbReference>
<dbReference type="GO" id="GO:0004719">
    <property type="term" value="F:protein-L-isoaspartate (D-aspartate) O-methyltransferase activity"/>
    <property type="evidence" value="ECO:0007669"/>
    <property type="project" value="UniProtKB-UniRule"/>
</dbReference>
<dbReference type="HOGENOM" id="CLU_055432_2_0_10"/>
<dbReference type="SUPFAM" id="SSF53335">
    <property type="entry name" value="S-adenosyl-L-methionine-dependent methyltransferases"/>
    <property type="match status" value="1"/>
</dbReference>